<dbReference type="Gene3D" id="1.10.1670.10">
    <property type="entry name" value="Helix-hairpin-Helix base-excision DNA repair enzymes (C-terminal)"/>
    <property type="match status" value="1"/>
</dbReference>
<evidence type="ECO:0000256" key="3">
    <source>
        <dbReference type="ARBA" id="ARBA00012000"/>
    </source>
</evidence>
<keyword evidence="15" id="KW-0326">Glycosidase</keyword>
<dbReference type="Gene3D" id="1.10.340.30">
    <property type="entry name" value="Hypothetical protein, domain 2"/>
    <property type="match status" value="1"/>
</dbReference>
<evidence type="ECO:0000256" key="4">
    <source>
        <dbReference type="ARBA" id="ARBA00022603"/>
    </source>
</evidence>
<keyword evidence="13" id="KW-0234">DNA repair</keyword>
<keyword evidence="10" id="KW-0238">DNA-binding</keyword>
<dbReference type="GO" id="GO:0003700">
    <property type="term" value="F:DNA-binding transcription factor activity"/>
    <property type="evidence" value="ECO:0007669"/>
    <property type="project" value="InterPro"/>
</dbReference>
<dbReference type="PROSITE" id="PS01124">
    <property type="entry name" value="HTH_ARAC_FAMILY_2"/>
    <property type="match status" value="1"/>
</dbReference>
<organism evidence="15 16">
    <name type="scientific">Tunturiibacter empetritectus</name>
    <dbReference type="NCBI Taxonomy" id="3069691"/>
    <lineage>
        <taxon>Bacteria</taxon>
        <taxon>Pseudomonadati</taxon>
        <taxon>Acidobacteriota</taxon>
        <taxon>Terriglobia</taxon>
        <taxon>Terriglobales</taxon>
        <taxon>Acidobacteriaceae</taxon>
        <taxon>Tunturiibacter</taxon>
    </lineage>
</organism>
<dbReference type="Pfam" id="PF12833">
    <property type="entry name" value="HTH_18"/>
    <property type="match status" value="1"/>
</dbReference>
<dbReference type="Pfam" id="PF02805">
    <property type="entry name" value="Ada_Zn_binding"/>
    <property type="match status" value="1"/>
</dbReference>
<evidence type="ECO:0000259" key="14">
    <source>
        <dbReference type="PROSITE" id="PS01124"/>
    </source>
</evidence>
<dbReference type="GO" id="GO:0006285">
    <property type="term" value="P:base-excision repair, AP site formation"/>
    <property type="evidence" value="ECO:0007669"/>
    <property type="project" value="TreeGrafter"/>
</dbReference>
<comment type="caution">
    <text evidence="15">The sequence shown here is derived from an EMBL/GenBank/DDBJ whole genome shotgun (WGS) entry which is preliminary data.</text>
</comment>
<dbReference type="SUPFAM" id="SSF46689">
    <property type="entry name" value="Homeodomain-like"/>
    <property type="match status" value="1"/>
</dbReference>
<dbReference type="SUPFAM" id="SSF57884">
    <property type="entry name" value="Ada DNA repair protein, N-terminal domain (N-Ada 10)"/>
    <property type="match status" value="1"/>
</dbReference>
<dbReference type="Gene3D" id="1.10.10.60">
    <property type="entry name" value="Homeodomain-like"/>
    <property type="match status" value="1"/>
</dbReference>
<dbReference type="FunFam" id="3.40.10.10:FF:000001">
    <property type="entry name" value="DNA-3-methyladenine glycosylase 2"/>
    <property type="match status" value="1"/>
</dbReference>
<dbReference type="GO" id="GO:0008725">
    <property type="term" value="F:DNA-3-methyladenine glycosylase activity"/>
    <property type="evidence" value="ECO:0007669"/>
    <property type="project" value="TreeGrafter"/>
</dbReference>
<sequence length="500" mass="54845">MELPDKETCYRALQSRDPRFDGLMYVGVKSTGIYCRPVCPARTAKYENCTFYPSAAAAHEAGYRPCLRCRPETAPELASWRGTSNTVSRALALIADGALDGEGKTVEALAERLGVGERHLRRLFLQHLGASPIAVAQTRRVLFAKHLIHETQMPMTEVAIAAGFSSLRRFNELFQTLFHRPPTALRRRSSASRPTTEAGITLRLRYRPPYDWESMLSFLHARAIPGVEVVEKGCYRRTVEIDGSRGSIAVTHLPQRQSLSVSIQFPAVQSLPAIVARVRRLFDIGADIETIDAHLSHDPHLAPWVALRPGLRAPGGWDGFELAVRAILGQQISVVAARKLAGQLVALHGKPLPKNPSTPPGLTHTFPTAKRIATAKSIGLGMPTARLASLKALAHAAADDPNLFRPLGTIEEVIVKLRTIPGIGDWTAQYIALRAIREMDAFPASDIGLLRGATKLDGAPATPKSLLHRAESWRPWRAYAAQHLWAANTNEIPHTERPNA</sequence>
<dbReference type="Pfam" id="PF00730">
    <property type="entry name" value="HhH-GPD"/>
    <property type="match status" value="1"/>
</dbReference>
<evidence type="ECO:0000256" key="10">
    <source>
        <dbReference type="ARBA" id="ARBA00023125"/>
    </source>
</evidence>
<keyword evidence="5" id="KW-0808">Transferase</keyword>
<keyword evidence="11" id="KW-0010">Activator</keyword>
<evidence type="ECO:0000256" key="1">
    <source>
        <dbReference type="ARBA" id="ARBA00000086"/>
    </source>
</evidence>
<evidence type="ECO:0000313" key="16">
    <source>
        <dbReference type="Proteomes" id="UP000568106"/>
    </source>
</evidence>
<evidence type="ECO:0000256" key="2">
    <source>
        <dbReference type="ARBA" id="ARBA00001947"/>
    </source>
</evidence>
<keyword evidence="12" id="KW-0804">Transcription</keyword>
<dbReference type="PANTHER" id="PTHR43003">
    <property type="entry name" value="DNA-3-METHYLADENINE GLYCOSYLASE"/>
    <property type="match status" value="1"/>
</dbReference>
<dbReference type="CDD" id="cd00056">
    <property type="entry name" value="ENDO3c"/>
    <property type="match status" value="1"/>
</dbReference>
<dbReference type="GO" id="GO:0008270">
    <property type="term" value="F:zinc ion binding"/>
    <property type="evidence" value="ECO:0007669"/>
    <property type="project" value="InterPro"/>
</dbReference>
<dbReference type="GO" id="GO:0032131">
    <property type="term" value="F:alkylated DNA binding"/>
    <property type="evidence" value="ECO:0007669"/>
    <property type="project" value="TreeGrafter"/>
</dbReference>
<dbReference type="GO" id="GO:0043565">
    <property type="term" value="F:sequence-specific DNA binding"/>
    <property type="evidence" value="ECO:0007669"/>
    <property type="project" value="InterPro"/>
</dbReference>
<gene>
    <name evidence="15" type="ORF">HDF09_001021</name>
</gene>
<dbReference type="InterPro" id="IPR010316">
    <property type="entry name" value="AlkA_N"/>
</dbReference>
<dbReference type="InterPro" id="IPR003265">
    <property type="entry name" value="HhH-GPD_domain"/>
</dbReference>
<keyword evidence="9" id="KW-0805">Transcription regulation</keyword>
<keyword evidence="16" id="KW-1185">Reference proteome</keyword>
<evidence type="ECO:0000256" key="6">
    <source>
        <dbReference type="ARBA" id="ARBA00022723"/>
    </source>
</evidence>
<dbReference type="SMART" id="SM00342">
    <property type="entry name" value="HTH_ARAC"/>
    <property type="match status" value="1"/>
</dbReference>
<evidence type="ECO:0000313" key="15">
    <source>
        <dbReference type="EMBL" id="MBB5316371.1"/>
    </source>
</evidence>
<dbReference type="Gene3D" id="3.40.10.10">
    <property type="entry name" value="DNA Methylphosphotriester Repair Domain"/>
    <property type="match status" value="1"/>
</dbReference>
<protein>
    <recommendedName>
        <fullName evidence="3">DNA-3-methyladenine glycosylase II</fullName>
        <ecNumber evidence="3">3.2.2.21</ecNumber>
    </recommendedName>
</protein>
<feature type="domain" description="HTH araC/xylS-type" evidence="14">
    <location>
        <begin position="88"/>
        <end position="188"/>
    </location>
</feature>
<evidence type="ECO:0000256" key="9">
    <source>
        <dbReference type="ARBA" id="ARBA00023015"/>
    </source>
</evidence>
<dbReference type="EMBL" id="JACHDY010000001">
    <property type="protein sequence ID" value="MBB5316371.1"/>
    <property type="molecule type" value="Genomic_DNA"/>
</dbReference>
<dbReference type="InterPro" id="IPR037046">
    <property type="entry name" value="AlkA_N_sf"/>
</dbReference>
<comment type="catalytic activity">
    <reaction evidence="1">
        <text>Hydrolysis of alkylated DNA, releasing 3-methyladenine, 3-methylguanine, 7-methylguanine and 7-methyladenine.</text>
        <dbReference type="EC" id="3.2.2.21"/>
    </reaction>
</comment>
<name>A0A7W8IHD7_9BACT</name>
<comment type="cofactor">
    <cofactor evidence="2">
        <name>Zn(2+)</name>
        <dbReference type="ChEBI" id="CHEBI:29105"/>
    </cofactor>
</comment>
<keyword evidence="15" id="KW-0378">Hydrolase</keyword>
<dbReference type="GO" id="GO:0006307">
    <property type="term" value="P:DNA alkylation repair"/>
    <property type="evidence" value="ECO:0007669"/>
    <property type="project" value="TreeGrafter"/>
</dbReference>
<dbReference type="Pfam" id="PF06029">
    <property type="entry name" value="AlkA_N"/>
    <property type="match status" value="1"/>
</dbReference>
<dbReference type="SUPFAM" id="SSF48150">
    <property type="entry name" value="DNA-glycosylase"/>
    <property type="match status" value="1"/>
</dbReference>
<reference evidence="15" key="1">
    <citation type="submission" date="2020-08" db="EMBL/GenBank/DDBJ databases">
        <title>Genomic Encyclopedia of Type Strains, Phase IV (KMG-V): Genome sequencing to study the core and pangenomes of soil and plant-associated prokaryotes.</title>
        <authorList>
            <person name="Whitman W."/>
        </authorList>
    </citation>
    <scope>NUCLEOTIDE SEQUENCE [LARGE SCALE GENOMIC DNA]</scope>
    <source>
        <strain evidence="15">M8UP27</strain>
    </source>
</reference>
<dbReference type="GO" id="GO:0008168">
    <property type="term" value="F:methyltransferase activity"/>
    <property type="evidence" value="ECO:0007669"/>
    <property type="project" value="UniProtKB-KW"/>
</dbReference>
<evidence type="ECO:0000256" key="12">
    <source>
        <dbReference type="ARBA" id="ARBA00023163"/>
    </source>
</evidence>
<dbReference type="InterPro" id="IPR009057">
    <property type="entry name" value="Homeodomain-like_sf"/>
</dbReference>
<dbReference type="SMART" id="SM00478">
    <property type="entry name" value="ENDO3c"/>
    <property type="match status" value="1"/>
</dbReference>
<proteinExistence type="predicted"/>
<dbReference type="InterPro" id="IPR035451">
    <property type="entry name" value="Ada-like_dom_sf"/>
</dbReference>
<dbReference type="PANTHER" id="PTHR43003:SF13">
    <property type="entry name" value="DNA-3-METHYLADENINE GLYCOSYLASE 2"/>
    <property type="match status" value="1"/>
</dbReference>
<evidence type="ECO:0000256" key="11">
    <source>
        <dbReference type="ARBA" id="ARBA00023159"/>
    </source>
</evidence>
<dbReference type="GO" id="GO:0043916">
    <property type="term" value="F:DNA-7-methylguanine glycosylase activity"/>
    <property type="evidence" value="ECO:0007669"/>
    <property type="project" value="TreeGrafter"/>
</dbReference>
<evidence type="ECO:0000256" key="13">
    <source>
        <dbReference type="ARBA" id="ARBA00023204"/>
    </source>
</evidence>
<dbReference type="InterPro" id="IPR011257">
    <property type="entry name" value="DNA_glycosylase"/>
</dbReference>
<evidence type="ECO:0000256" key="8">
    <source>
        <dbReference type="ARBA" id="ARBA00022833"/>
    </source>
</evidence>
<dbReference type="AlphaFoldDB" id="A0A7W8IHD7"/>
<dbReference type="GO" id="GO:0032259">
    <property type="term" value="P:methylation"/>
    <property type="evidence" value="ECO:0007669"/>
    <property type="project" value="UniProtKB-KW"/>
</dbReference>
<dbReference type="SMART" id="SM01009">
    <property type="entry name" value="AlkA_N"/>
    <property type="match status" value="1"/>
</dbReference>
<dbReference type="GO" id="GO:0032993">
    <property type="term" value="C:protein-DNA complex"/>
    <property type="evidence" value="ECO:0007669"/>
    <property type="project" value="TreeGrafter"/>
</dbReference>
<dbReference type="InterPro" id="IPR018060">
    <property type="entry name" value="HTH_AraC"/>
</dbReference>
<dbReference type="GO" id="GO:0005737">
    <property type="term" value="C:cytoplasm"/>
    <property type="evidence" value="ECO:0007669"/>
    <property type="project" value="TreeGrafter"/>
</dbReference>
<dbReference type="InterPro" id="IPR004026">
    <property type="entry name" value="Ada_DNA_repair_Zn-bd"/>
</dbReference>
<dbReference type="SUPFAM" id="SSF55945">
    <property type="entry name" value="TATA-box binding protein-like"/>
    <property type="match status" value="1"/>
</dbReference>
<evidence type="ECO:0000256" key="5">
    <source>
        <dbReference type="ARBA" id="ARBA00022679"/>
    </source>
</evidence>
<keyword evidence="4" id="KW-0489">Methyltransferase</keyword>
<keyword evidence="7" id="KW-0227">DNA damage</keyword>
<evidence type="ECO:0000256" key="7">
    <source>
        <dbReference type="ARBA" id="ARBA00022763"/>
    </source>
</evidence>
<dbReference type="InterPro" id="IPR051912">
    <property type="entry name" value="Alkylbase_DNA_Glycosylase/TA"/>
</dbReference>
<keyword evidence="6" id="KW-0479">Metal-binding</keyword>
<dbReference type="EC" id="3.2.2.21" evidence="3"/>
<accession>A0A7W8IHD7</accession>
<dbReference type="Proteomes" id="UP000568106">
    <property type="component" value="Unassembled WGS sequence"/>
</dbReference>
<dbReference type="InterPro" id="IPR023170">
    <property type="entry name" value="HhH_base_excis_C"/>
</dbReference>
<dbReference type="Gene3D" id="3.30.310.20">
    <property type="entry name" value="DNA-3-methyladenine glycosylase AlkA, N-terminal domain"/>
    <property type="match status" value="1"/>
</dbReference>
<keyword evidence="8" id="KW-0862">Zinc</keyword>